<proteinExistence type="predicted"/>
<protein>
    <recommendedName>
        <fullName evidence="4">Outer membrane protein beta-barrel domain-containing protein</fullName>
    </recommendedName>
</protein>
<sequence>MKTITKIIATSAAVVALFFTTNANAQSSQKLGIGIIGGIPTSDGYNVALGADLRYQFDIDKQLSIPVTAGYTRFLAKDFTVGNVTYDGVDFGYIPVKAGVKYFFNDSGSGLYGLAELGAGFGTNEGSGTSFVYSPAVGYSWSNGLDLGVKYEGLSRDGGSTGYVGLRLAYGFSL</sequence>
<dbReference type="RefSeq" id="WP_057934376.1">
    <property type="nucleotide sequence ID" value="NZ_LMZQ01000028.1"/>
</dbReference>
<name>A0A0T5VJ28_9SPHI</name>
<evidence type="ECO:0000313" key="3">
    <source>
        <dbReference type="Proteomes" id="UP000051950"/>
    </source>
</evidence>
<accession>A0A0T5VJ28</accession>
<dbReference type="EMBL" id="LMZQ01000028">
    <property type="protein sequence ID" value="KRT13900.1"/>
    <property type="molecule type" value="Genomic_DNA"/>
</dbReference>
<evidence type="ECO:0000256" key="1">
    <source>
        <dbReference type="SAM" id="SignalP"/>
    </source>
</evidence>
<dbReference type="AlphaFoldDB" id="A0A0T5VJ28"/>
<keyword evidence="1" id="KW-0732">Signal</keyword>
<reference evidence="2 3" key="1">
    <citation type="submission" date="2015-11" db="EMBL/GenBank/DDBJ databases">
        <title>Sequence of Pedobacter ginsenosidimutans.</title>
        <authorList>
            <person name="Carson E."/>
            <person name="Keyser V."/>
            <person name="Newman J."/>
            <person name="Miller J."/>
        </authorList>
    </citation>
    <scope>NUCLEOTIDE SEQUENCE [LARGE SCALE GENOMIC DNA]</scope>
    <source>
        <strain evidence="2 3">KACC 14530</strain>
    </source>
</reference>
<evidence type="ECO:0000313" key="2">
    <source>
        <dbReference type="EMBL" id="KRT13900.1"/>
    </source>
</evidence>
<dbReference type="SUPFAM" id="SSF56925">
    <property type="entry name" value="OMPA-like"/>
    <property type="match status" value="1"/>
</dbReference>
<organism evidence="2 3">
    <name type="scientific">Pedobacter ginsenosidimutans</name>
    <dbReference type="NCBI Taxonomy" id="687842"/>
    <lineage>
        <taxon>Bacteria</taxon>
        <taxon>Pseudomonadati</taxon>
        <taxon>Bacteroidota</taxon>
        <taxon>Sphingobacteriia</taxon>
        <taxon>Sphingobacteriales</taxon>
        <taxon>Sphingobacteriaceae</taxon>
        <taxon>Pedobacter</taxon>
    </lineage>
</organism>
<comment type="caution">
    <text evidence="2">The sequence shown here is derived from an EMBL/GenBank/DDBJ whole genome shotgun (WGS) entry which is preliminary data.</text>
</comment>
<feature type="signal peptide" evidence="1">
    <location>
        <begin position="1"/>
        <end position="25"/>
    </location>
</feature>
<dbReference type="STRING" id="687842.ASU31_21825"/>
<feature type="chain" id="PRO_5006665180" description="Outer membrane protein beta-barrel domain-containing protein" evidence="1">
    <location>
        <begin position="26"/>
        <end position="174"/>
    </location>
</feature>
<gene>
    <name evidence="2" type="ORF">ASU31_21825</name>
</gene>
<dbReference type="InterPro" id="IPR011250">
    <property type="entry name" value="OMP/PagP_B-barrel"/>
</dbReference>
<dbReference type="OrthoDB" id="791021at2"/>
<keyword evidence="3" id="KW-1185">Reference proteome</keyword>
<evidence type="ECO:0008006" key="4">
    <source>
        <dbReference type="Google" id="ProtNLM"/>
    </source>
</evidence>
<dbReference type="Proteomes" id="UP000051950">
    <property type="component" value="Unassembled WGS sequence"/>
</dbReference>